<dbReference type="InterPro" id="IPR002102">
    <property type="entry name" value="Cohesin_dom"/>
</dbReference>
<evidence type="ECO:0000256" key="2">
    <source>
        <dbReference type="ARBA" id="ARBA00022525"/>
    </source>
</evidence>
<accession>G8LWU6</accession>
<dbReference type="PANTHER" id="PTHR43308">
    <property type="entry name" value="OUTER MEMBRANE PROTEIN ALPHA-RELATED"/>
    <property type="match status" value="1"/>
</dbReference>
<reference evidence="6 7" key="2">
    <citation type="journal article" date="2012" name="Stand. Genomic Sci.">
        <title>Complete Genome Sequence of Clostridium clariflavum DSM 19732.</title>
        <authorList>
            <person name="Izquierdo J.A."/>
            <person name="Goodwin L."/>
            <person name="Davenport K.W."/>
            <person name="Teshima H."/>
            <person name="Bruce D."/>
            <person name="Detter C."/>
            <person name="Tapia R."/>
            <person name="Han S."/>
            <person name="Land M."/>
            <person name="Hauser L."/>
            <person name="Jeffries C.D."/>
            <person name="Han J."/>
            <person name="Pitluck S."/>
            <person name="Nolan M."/>
            <person name="Chen A."/>
            <person name="Huntemann M."/>
            <person name="Mavromatis K."/>
            <person name="Mikhailova N."/>
            <person name="Liolios K."/>
            <person name="Woyke T."/>
            <person name="Lynd L.R."/>
        </authorList>
    </citation>
    <scope>NUCLEOTIDE SEQUENCE [LARGE SCALE GENOMIC DNA]</scope>
    <source>
        <strain evidence="7">DSM 19732 / NBRC 101661 / EBR45</strain>
    </source>
</reference>
<feature type="compositionally biased region" description="Low complexity" evidence="4">
    <location>
        <begin position="850"/>
        <end position="1108"/>
    </location>
</feature>
<evidence type="ECO:0000256" key="1">
    <source>
        <dbReference type="ARBA" id="ARBA00004613"/>
    </source>
</evidence>
<dbReference type="InterPro" id="IPR001119">
    <property type="entry name" value="SLH_dom"/>
</dbReference>
<keyword evidence="3" id="KW-0677">Repeat</keyword>
<feature type="domain" description="SLH" evidence="5">
    <location>
        <begin position="1147"/>
        <end position="1210"/>
    </location>
</feature>
<dbReference type="PROSITE" id="PS51272">
    <property type="entry name" value="SLH"/>
    <property type="match status" value="3"/>
</dbReference>
<dbReference type="Pfam" id="PF00395">
    <property type="entry name" value="SLH"/>
    <property type="match status" value="3"/>
</dbReference>
<dbReference type="InterPro" id="IPR051465">
    <property type="entry name" value="Cell_Envelope_Struct_Comp"/>
</dbReference>
<feature type="domain" description="SLH" evidence="5">
    <location>
        <begin position="1211"/>
        <end position="1274"/>
    </location>
</feature>
<feature type="region of interest" description="Disordered" evidence="4">
    <location>
        <begin position="850"/>
        <end position="1158"/>
    </location>
</feature>
<sequence precursor="true">MYHSTYSKKEGMHMEKRVDKSLFSLKNIACLLLTMCIILSNSSLPFVQAAGQLQIDIGRVSGEPGSIVTVPVTFSNVPATGIYALSLNLNFDSTKISVVSVEPGSLVEDPDDFALFTNNEHGFTSMSFMAPADRSRIVDKDGVFAAIKFKISEANPVGEVYDISVNYSRTSFYSTGTEEIKNVLYNDGAILVGSNLSAEIGSISGKPGDTVNVPIKFYNVPASGIYTLSFRVGYDKNKLSVVGVEPGALIEDPRDMNYYTMTSSGLTTITFEAPADETRKIRNDGVFAILKFKISDTALDGEVYKISTVLANTFFYSTGVNEIKNVVYNDGTIRIGTDMKVGIGSAAAGAGSTISVPITFDNVPQIGIYALSLRVNYDPEKINVEGIYSGELIEDSNDFNSYYNNIHGFASMTFEAPADESRRINKNGVFAIVNFKVNDSAKAGEVYQITTNSAYTSFYYSGTDEIKNVIYSNGKIEVTNIVTPTNTPTFTPIVTITPTKTPIPTPTETVTPTKTPTTTPTVTATPTKTPTTTPTVTATPTKTPTTTPTVTTTPTKTPTPTPTVTATPTKTPTPTPTVTATPTKTPTPTPTVTATPTKTPTPTPTVTTTPTKTPTPTPTVTTTPTKTPTPTPTVTATPTKTPTPTPTVTATPTKTPTPTPTVTATTTNTPTPTPTVTTTPTKTPTPTPTLWPIGTPMNVKVGSVNAEKGKDSQVEVPVYFENVPEVGIYVCSLFIKFDETKLKVVEVKPQELIEDKSDFASHFDNTNINRFNSGFVSMSFMGPADDSRRINKDGVIARIVFELLDPKVGDVYWLLNYKDSSGVYAYGAKEITNVKYIDGKITILEAPTPTVTATPTKTPTPTPTVTTTPTKTPTPTVTATPTKTPTPTPTVTATPTKTPTPTPTVTATPTKTPTPTPTVTTTPTKTPTPTPTVTTTPTKTPTPTPTVTATPTKTPTPTPTVTATPTKTPTPTPTVTATPTKTPTPTPTVTATPTKIPTPTPTVTATPTKTPTPTPTVTATPTKTPTPTPTVTATPTKTPTPTPTVTATTTNTPTPTPTVTTTPTKTPTSTPTVTATPTVAPTDSATPTPTPTAEPTGNTTSTPKPTSSSGGGSGGGAGGGSGGGSGAGGGSKATPTPTVTVTPKPVTPTPVPTVIEPTPEIPGVDVPVYSHTAYLKGYPDGLFLPENNITRAEAATILAKLSGIDTTYVNDRISYPDVKETHWALWAIKYCTDKGYFKGYPDGTFKPDQRITRAEFATIVYHFLGIKDETIVSYKFEDVKGHWAQLYIEKLVELNCISGYPDGTFRPQASIKRCESVALLNRALKRGPLNGASQVFPDVPETHWAFKDIAEGALDHKYIMNGDNEIIHVD</sequence>
<dbReference type="InterPro" id="IPR008965">
    <property type="entry name" value="CBM2/CBM3_carb-bd_dom_sf"/>
</dbReference>
<evidence type="ECO:0000256" key="4">
    <source>
        <dbReference type="SAM" id="MobiDB-lite"/>
    </source>
</evidence>
<dbReference type="STRING" id="720554.Clocl_3304"/>
<keyword evidence="2" id="KW-0964">Secreted</keyword>
<dbReference type="Proteomes" id="UP000005435">
    <property type="component" value="Chromosome"/>
</dbReference>
<feature type="compositionally biased region" description="Low complexity" evidence="4">
    <location>
        <begin position="493"/>
        <end position="682"/>
    </location>
</feature>
<dbReference type="GO" id="GO:0030246">
    <property type="term" value="F:carbohydrate binding"/>
    <property type="evidence" value="ECO:0007669"/>
    <property type="project" value="InterPro"/>
</dbReference>
<dbReference type="eggNOG" id="COG3266">
    <property type="taxonomic scope" value="Bacteria"/>
</dbReference>
<feature type="compositionally biased region" description="Gly residues" evidence="4">
    <location>
        <begin position="1109"/>
        <end position="1131"/>
    </location>
</feature>
<dbReference type="KEGG" id="ccl:Clocl_3304"/>
<feature type="compositionally biased region" description="Low complexity" evidence="4">
    <location>
        <begin position="1132"/>
        <end position="1144"/>
    </location>
</feature>
<reference evidence="7" key="1">
    <citation type="submission" date="2011-12" db="EMBL/GenBank/DDBJ databases">
        <title>Complete sequence of Clostridium clariflavum DSM 19732.</title>
        <authorList>
            <consortium name="US DOE Joint Genome Institute"/>
            <person name="Lucas S."/>
            <person name="Han J."/>
            <person name="Lapidus A."/>
            <person name="Cheng J.-F."/>
            <person name="Goodwin L."/>
            <person name="Pitluck S."/>
            <person name="Peters L."/>
            <person name="Teshima H."/>
            <person name="Detter J.C."/>
            <person name="Han C."/>
            <person name="Tapia R."/>
            <person name="Land M."/>
            <person name="Hauser L."/>
            <person name="Kyrpides N."/>
            <person name="Ivanova N."/>
            <person name="Pagani I."/>
            <person name="Kitzmiller T."/>
            <person name="Lynd L."/>
            <person name="Izquierdo J."/>
            <person name="Woyke T."/>
        </authorList>
    </citation>
    <scope>NUCLEOTIDE SEQUENCE [LARGE SCALE GENOMIC DNA]</scope>
    <source>
        <strain evidence="7">DSM 19732 / NBRC 101661 / EBR45</strain>
    </source>
</reference>
<dbReference type="EMBL" id="CP003065">
    <property type="protein sequence ID" value="AEV69807.1"/>
    <property type="molecule type" value="Genomic_DNA"/>
</dbReference>
<feature type="region of interest" description="Disordered" evidence="4">
    <location>
        <begin position="493"/>
        <end position="695"/>
    </location>
</feature>
<name>G8LWU6_ACECE</name>
<keyword evidence="7" id="KW-1185">Reference proteome</keyword>
<comment type="subcellular location">
    <subcellularLocation>
        <location evidence="1">Secreted</location>
    </subcellularLocation>
</comment>
<proteinExistence type="predicted"/>
<dbReference type="CDD" id="cd08548">
    <property type="entry name" value="Type_I_cohesin_like"/>
    <property type="match status" value="4"/>
</dbReference>
<dbReference type="HOGENOM" id="CLU_256340_0_0_9"/>
<feature type="domain" description="SLH" evidence="5">
    <location>
        <begin position="1275"/>
        <end position="1334"/>
    </location>
</feature>
<dbReference type="eggNOG" id="COG1361">
    <property type="taxonomic scope" value="Bacteria"/>
</dbReference>
<dbReference type="GO" id="GO:0000272">
    <property type="term" value="P:polysaccharide catabolic process"/>
    <property type="evidence" value="ECO:0007669"/>
    <property type="project" value="InterPro"/>
</dbReference>
<organism evidence="6 7">
    <name type="scientific">Acetivibrio clariflavus (strain DSM 19732 / NBRC 101661 / EBR45)</name>
    <name type="common">Clostridium clariflavum</name>
    <dbReference type="NCBI Taxonomy" id="720554"/>
    <lineage>
        <taxon>Bacteria</taxon>
        <taxon>Bacillati</taxon>
        <taxon>Bacillota</taxon>
        <taxon>Clostridia</taxon>
        <taxon>Eubacteriales</taxon>
        <taxon>Oscillospiraceae</taxon>
        <taxon>Acetivibrio</taxon>
    </lineage>
</organism>
<evidence type="ECO:0000313" key="6">
    <source>
        <dbReference type="EMBL" id="AEV69807.1"/>
    </source>
</evidence>
<dbReference type="GO" id="GO:0005576">
    <property type="term" value="C:extracellular region"/>
    <property type="evidence" value="ECO:0007669"/>
    <property type="project" value="UniProtKB-SubCell"/>
</dbReference>
<dbReference type="Pfam" id="PF00963">
    <property type="entry name" value="Cohesin"/>
    <property type="match status" value="4"/>
</dbReference>
<gene>
    <name evidence="6" type="ordered locus">Clocl_3304</name>
</gene>
<evidence type="ECO:0000313" key="7">
    <source>
        <dbReference type="Proteomes" id="UP000005435"/>
    </source>
</evidence>
<dbReference type="SUPFAM" id="SSF49384">
    <property type="entry name" value="Carbohydrate-binding domain"/>
    <property type="match status" value="4"/>
</dbReference>
<evidence type="ECO:0000259" key="5">
    <source>
        <dbReference type="PROSITE" id="PS51272"/>
    </source>
</evidence>
<evidence type="ECO:0000256" key="3">
    <source>
        <dbReference type="ARBA" id="ARBA00022737"/>
    </source>
</evidence>
<protein>
    <submittedName>
        <fullName evidence="6">Putative S-layer protein</fullName>
    </submittedName>
</protein>
<dbReference type="Gene3D" id="2.60.40.680">
    <property type="match status" value="4"/>
</dbReference>